<feature type="region of interest" description="Disordered" evidence="1">
    <location>
        <begin position="23"/>
        <end position="44"/>
    </location>
</feature>
<evidence type="ECO:0000313" key="2">
    <source>
        <dbReference type="EMBL" id="KAH0537385.1"/>
    </source>
</evidence>
<reference evidence="2" key="1">
    <citation type="submission" date="2021-03" db="EMBL/GenBank/DDBJ databases">
        <title>Comparative genomics and phylogenomic investigation of the class Geoglossomycetes provide insights into ecological specialization and systematics.</title>
        <authorList>
            <person name="Melie T."/>
            <person name="Pirro S."/>
            <person name="Miller A.N."/>
            <person name="Quandt A."/>
        </authorList>
    </citation>
    <scope>NUCLEOTIDE SEQUENCE</scope>
    <source>
        <strain evidence="2">GBOQ0MN5Z8</strain>
    </source>
</reference>
<gene>
    <name evidence="2" type="ORF">FGG08_005827</name>
</gene>
<comment type="caution">
    <text evidence="2">The sequence shown here is derived from an EMBL/GenBank/DDBJ whole genome shotgun (WGS) entry which is preliminary data.</text>
</comment>
<feature type="compositionally biased region" description="Low complexity" evidence="1">
    <location>
        <begin position="31"/>
        <end position="41"/>
    </location>
</feature>
<name>A0A9P8I299_9PEZI</name>
<evidence type="ECO:0000256" key="1">
    <source>
        <dbReference type="SAM" id="MobiDB-lite"/>
    </source>
</evidence>
<evidence type="ECO:0008006" key="4">
    <source>
        <dbReference type="Google" id="ProtNLM"/>
    </source>
</evidence>
<dbReference type="Pfam" id="PF12224">
    <property type="entry name" value="Amidoligase_2"/>
    <property type="match status" value="1"/>
</dbReference>
<dbReference type="OrthoDB" id="412402at2759"/>
<dbReference type="PANTHER" id="PTHR36847">
    <property type="entry name" value="AMIDOLIGASE ENZYME"/>
    <property type="match status" value="1"/>
</dbReference>
<proteinExistence type="predicted"/>
<sequence length="380" mass="42061">MIAYNEGKGLYPSCSQQSTCLAQSGTMGNASSSPSPSKGGSYRTSLSGPIQITFGVELEFIVEFSRVDYVPLETPEPEGQSSRLPRRRGLTYLQPLRIAIAEALEKRGVPVYDPRESEKFGMYDCWTVTTDATIKCPISGLNEDRRYIPIEVKTRILRMDDKGITELRRGIVAITENFKTGVNESCGLHVHVGNDGKKGFPLTTLKTLAGLIVGFEPHANSLHPARRCQPDSWCAPLSNLGGFEPLSPLQRVLAVERTGSLRSFLELTGDPLAVEPMAVNFGNLTSASRKQTVEFRQHEGTMEEERVVMWVRLVTRLVKVAHEMLSTVYVDIVREKVDVGGFGVLELLGWMMLDDVALYYSDKLHEHQWAKLPDGSGGGR</sequence>
<protein>
    <recommendedName>
        <fullName evidence="4">Amidoligase enzyme</fullName>
    </recommendedName>
</protein>
<organism evidence="2 3">
    <name type="scientific">Glutinoglossum americanum</name>
    <dbReference type="NCBI Taxonomy" id="1670608"/>
    <lineage>
        <taxon>Eukaryota</taxon>
        <taxon>Fungi</taxon>
        <taxon>Dikarya</taxon>
        <taxon>Ascomycota</taxon>
        <taxon>Pezizomycotina</taxon>
        <taxon>Geoglossomycetes</taxon>
        <taxon>Geoglossales</taxon>
        <taxon>Geoglossaceae</taxon>
        <taxon>Glutinoglossum</taxon>
    </lineage>
</organism>
<dbReference type="InterPro" id="IPR022025">
    <property type="entry name" value="Amidoligase_2"/>
</dbReference>
<keyword evidence="3" id="KW-1185">Reference proteome</keyword>
<dbReference type="AlphaFoldDB" id="A0A9P8I299"/>
<dbReference type="Proteomes" id="UP000698800">
    <property type="component" value="Unassembled WGS sequence"/>
</dbReference>
<dbReference type="PANTHER" id="PTHR36847:SF1">
    <property type="entry name" value="AMIDOLIGASE ENZYME"/>
    <property type="match status" value="1"/>
</dbReference>
<dbReference type="EMBL" id="JAGHQL010000148">
    <property type="protein sequence ID" value="KAH0537385.1"/>
    <property type="molecule type" value="Genomic_DNA"/>
</dbReference>
<accession>A0A9P8I299</accession>
<evidence type="ECO:0000313" key="3">
    <source>
        <dbReference type="Proteomes" id="UP000698800"/>
    </source>
</evidence>